<dbReference type="PANTHER" id="PTHR30386:SF19">
    <property type="entry name" value="MULTIDRUG EXPORT PROTEIN EMRA-RELATED"/>
    <property type="match status" value="1"/>
</dbReference>
<evidence type="ECO:0000313" key="5">
    <source>
        <dbReference type="EMBL" id="CAG9166425.1"/>
    </source>
</evidence>
<dbReference type="Gene3D" id="2.40.50.100">
    <property type="match status" value="1"/>
</dbReference>
<dbReference type="PANTHER" id="PTHR30386">
    <property type="entry name" value="MEMBRANE FUSION SUBUNIT OF EMRAB-TOLC MULTIDRUG EFFLUX PUMP"/>
    <property type="match status" value="1"/>
</dbReference>
<feature type="transmembrane region" description="Helical" evidence="3">
    <location>
        <begin position="38"/>
        <end position="57"/>
    </location>
</feature>
<accession>A0ABM8WGF7</accession>
<dbReference type="Pfam" id="PF25885">
    <property type="entry name" value="HH_EMRA"/>
    <property type="match status" value="1"/>
</dbReference>
<sequence length="412" mass="43868">MNAPASATADDTGLAAPATKAPTAPPATPDHKAHARKLWLAVIGIIVLVAGVGYGVYYERVARFHIDTDDAYVNGNVVPITPQITGTVIAVDANNTQVVEKGRPLVRIDPADARIALQKAEADLGQTVRRVHAVFVGDDKLRANIVQRQTDLTRAQGDLQRRLDTGASGAVSTEDVSHAQDAVASARAALVSAQQALRENRAMTDDTTIAQHPDVQAAAARVRDAYLALARTTLPAPVNGYVTQRNVQVGQRVAPGTPLMSLVPLEQAWVDANFKEWQLRSIRVGQPATVTADVYGDSVTYHGRVVGLAPGTGSALALLPAQNATGNWIKVVQRLPVRIAIPVEELRAHPLRVGLSMNVDIDIRQDDEDGKAAAQAKALMATSFADDKTDVFAKYGDEADHDIAQIIASNAR</sequence>
<feature type="domain" description="Multidrug export protein EmrA/FarA alpha-helical hairpin" evidence="4">
    <location>
        <begin position="112"/>
        <end position="232"/>
    </location>
</feature>
<dbReference type="InterPro" id="IPR058633">
    <property type="entry name" value="EmrA/FarA_HH"/>
</dbReference>
<keyword evidence="3" id="KW-0472">Membrane</keyword>
<gene>
    <name evidence="5" type="primary">emrA_2</name>
    <name evidence="5" type="ORF">LMG32289_01010</name>
</gene>
<feature type="region of interest" description="Disordered" evidence="2">
    <location>
        <begin position="1"/>
        <end position="30"/>
    </location>
</feature>
<dbReference type="Proteomes" id="UP000706525">
    <property type="component" value="Unassembled WGS sequence"/>
</dbReference>
<dbReference type="Gene3D" id="1.10.287.470">
    <property type="entry name" value="Helix hairpin bin"/>
    <property type="match status" value="1"/>
</dbReference>
<organism evidence="5 6">
    <name type="scientific">Cupriavidus pampae</name>
    <dbReference type="NCBI Taxonomy" id="659251"/>
    <lineage>
        <taxon>Bacteria</taxon>
        <taxon>Pseudomonadati</taxon>
        <taxon>Pseudomonadota</taxon>
        <taxon>Betaproteobacteria</taxon>
        <taxon>Burkholderiales</taxon>
        <taxon>Burkholderiaceae</taxon>
        <taxon>Cupriavidus</taxon>
    </lineage>
</organism>
<keyword evidence="3" id="KW-0812">Transmembrane</keyword>
<evidence type="ECO:0000259" key="4">
    <source>
        <dbReference type="Pfam" id="PF25885"/>
    </source>
</evidence>
<keyword evidence="3" id="KW-1133">Transmembrane helix</keyword>
<dbReference type="InterPro" id="IPR050739">
    <property type="entry name" value="MFP"/>
</dbReference>
<evidence type="ECO:0000313" key="6">
    <source>
        <dbReference type="Proteomes" id="UP000706525"/>
    </source>
</evidence>
<dbReference type="EMBL" id="CAJZAG010000002">
    <property type="protein sequence ID" value="CAG9166425.1"/>
    <property type="molecule type" value="Genomic_DNA"/>
</dbReference>
<comment type="caution">
    <text evidence="5">The sequence shown here is derived from an EMBL/GenBank/DDBJ whole genome shotgun (WGS) entry which is preliminary data.</text>
</comment>
<dbReference type="RefSeq" id="WP_223982772.1">
    <property type="nucleotide sequence ID" value="NZ_CAJZAG010000002.1"/>
</dbReference>
<proteinExistence type="predicted"/>
<keyword evidence="6" id="KW-1185">Reference proteome</keyword>
<dbReference type="Gene3D" id="2.40.30.170">
    <property type="match status" value="1"/>
</dbReference>
<reference evidence="5 6" key="1">
    <citation type="submission" date="2021-08" db="EMBL/GenBank/DDBJ databases">
        <authorList>
            <person name="Peeters C."/>
        </authorList>
    </citation>
    <scope>NUCLEOTIDE SEQUENCE [LARGE SCALE GENOMIC DNA]</scope>
    <source>
        <strain evidence="5 6">LMG 32289</strain>
    </source>
</reference>
<evidence type="ECO:0000256" key="1">
    <source>
        <dbReference type="ARBA" id="ARBA00004196"/>
    </source>
</evidence>
<name>A0ABM8WGF7_9BURK</name>
<dbReference type="SUPFAM" id="SSF111369">
    <property type="entry name" value="HlyD-like secretion proteins"/>
    <property type="match status" value="2"/>
</dbReference>
<evidence type="ECO:0000256" key="2">
    <source>
        <dbReference type="SAM" id="MobiDB-lite"/>
    </source>
</evidence>
<evidence type="ECO:0000256" key="3">
    <source>
        <dbReference type="SAM" id="Phobius"/>
    </source>
</evidence>
<protein>
    <submittedName>
        <fullName evidence="5">Multidrug export protein EmrA</fullName>
    </submittedName>
</protein>
<comment type="subcellular location">
    <subcellularLocation>
        <location evidence="1">Cell envelope</location>
    </subcellularLocation>
</comment>